<dbReference type="AlphaFoldDB" id="A0A9P7MF23"/>
<feature type="compositionally biased region" description="Polar residues" evidence="1">
    <location>
        <begin position="84"/>
        <end position="96"/>
    </location>
</feature>
<feature type="region of interest" description="Disordered" evidence="1">
    <location>
        <begin position="442"/>
        <end position="540"/>
    </location>
</feature>
<comment type="caution">
    <text evidence="2">The sequence shown here is derived from an EMBL/GenBank/DDBJ whole genome shotgun (WGS) entry which is preliminary data.</text>
</comment>
<reference evidence="2 3" key="1">
    <citation type="journal article" date="2020" name="bioRxiv">
        <title>Whole genome comparisons of ergot fungi reveals the divergence and evolution of species within the genus Claviceps are the result of varying mechanisms driving genome evolution and host range expansion.</title>
        <authorList>
            <person name="Wyka S.A."/>
            <person name="Mondo S.J."/>
            <person name="Liu M."/>
            <person name="Dettman J."/>
            <person name="Nalam V."/>
            <person name="Broders K.D."/>
        </authorList>
    </citation>
    <scope>NUCLEOTIDE SEQUENCE [LARGE SCALE GENOMIC DNA]</scope>
    <source>
        <strain evidence="2 3">CCC 1485</strain>
    </source>
</reference>
<dbReference type="Proteomes" id="UP000706124">
    <property type="component" value="Unassembled WGS sequence"/>
</dbReference>
<sequence length="963" mass="101931">MATAHDIRYTADAAVSHTSMYAFDRPFDQARGVNCDSRTSTSNQSSVRRAEPRLPTPTFALPASLSPTCAPTVRTRRRPMSMADIQQSCPLSTSPASDPGGGIGGRTVTLPRFSFNPGASIPSDPQFTVALSSPPVSPNSARPLPSPSRPAGHGHRRGGSEFVGGSIRDGSSIAIAVMSTSPTRSESGLASLGLKPPPPPRGHRRGLSGTVPVNDLPFLYPQPDFLLQKGSSAPNSPTTFSLHDGALLPLDDQPGSTLSLPPLAVNIPIKDLNVMEEGIVNNDRVPVPTLPSKQEPSPAQVKSARARVGFSDTLEFIPRPLSLVSNDTSSTVTARLGHTVSGSITSIVSAASPVDRGSPAPLARTPTHDTVDSRPSTAGAILERTATDFHPVATGKSAKRRRNSISTLLSNATSDPPKVSNSSPTKMLKRWSFFSLEPFFGSSPTSKQQRLCGSSSSESMSKSTTLAGSLSEQESDSSGDEETAVSDANDSAKKERKRPSRKKRVKGWAGAILPLRGNKKQYKMPAAQPPTPPASVGVVEDDEDEDDTDVIDTACSGTEASFITPTVLITEARPLEDDSVSPKQRSDEDGGCPMIDLDAALGPFNTPLPRNAEWEAAQGAAGLAGKRKLHSAQGMKGFIGPGMHYHRRAESAPNLPPFDSGRTGIHKYGSSSTMADVFEEDEEDDGEARSAQANLEPKYLVHEVMRDDTDDVDDVDEADDANDVVAETTLPVTTETSAFEPSFVNEVMVGSATPSEVVDSLGGLPVDQSNSVSSSPRLLPSHREAAAIDPSQPLSLNDATVVSFGPFSTKHASTSNASIDAQRSPMAPSVLSDRLSYHSLLISGEPGPEVRMSGDCDISSLMSSASTTTRESAFVPTTRMSQPSLFAERPVSVSSAAFGRRRSSLVSLSRLISSAHGERSKLSMEVSVDGDGGAMRSRSKKSKSKRLGRMMQFWKPSKDSSPT</sequence>
<accession>A0A9P7MF23</accession>
<feature type="region of interest" description="Disordered" evidence="1">
    <location>
        <begin position="921"/>
        <end position="963"/>
    </location>
</feature>
<feature type="compositionally biased region" description="Basic residues" evidence="1">
    <location>
        <begin position="937"/>
        <end position="948"/>
    </location>
</feature>
<evidence type="ECO:0008006" key="4">
    <source>
        <dbReference type="Google" id="ProtNLM"/>
    </source>
</evidence>
<feature type="region of interest" description="Disordered" evidence="1">
    <location>
        <begin position="351"/>
        <end position="402"/>
    </location>
</feature>
<feature type="compositionally biased region" description="Low complexity" evidence="1">
    <location>
        <begin position="454"/>
        <end position="472"/>
    </location>
</feature>
<feature type="compositionally biased region" description="Polar residues" evidence="1">
    <location>
        <begin position="442"/>
        <end position="453"/>
    </location>
</feature>
<feature type="compositionally biased region" description="Polar residues" evidence="1">
    <location>
        <begin position="36"/>
        <end position="47"/>
    </location>
</feature>
<feature type="region of interest" description="Disordered" evidence="1">
    <location>
        <begin position="34"/>
        <end position="167"/>
    </location>
</feature>
<dbReference type="EMBL" id="SRPO01000095">
    <property type="protein sequence ID" value="KAG5941528.1"/>
    <property type="molecule type" value="Genomic_DNA"/>
</dbReference>
<name>A0A9P7MF23_9HYPO</name>
<organism evidence="2 3">
    <name type="scientific">Claviceps pazoutovae</name>
    <dbReference type="NCBI Taxonomy" id="1649127"/>
    <lineage>
        <taxon>Eukaryota</taxon>
        <taxon>Fungi</taxon>
        <taxon>Dikarya</taxon>
        <taxon>Ascomycota</taxon>
        <taxon>Pezizomycotina</taxon>
        <taxon>Sordariomycetes</taxon>
        <taxon>Hypocreomycetidae</taxon>
        <taxon>Hypocreales</taxon>
        <taxon>Clavicipitaceae</taxon>
        <taxon>Claviceps</taxon>
    </lineage>
</organism>
<proteinExistence type="predicted"/>
<evidence type="ECO:0000313" key="3">
    <source>
        <dbReference type="Proteomes" id="UP000706124"/>
    </source>
</evidence>
<gene>
    <name evidence="2" type="ORF">E4U60_007862</name>
</gene>
<dbReference type="OrthoDB" id="5406427at2759"/>
<protein>
    <recommendedName>
        <fullName evidence="4">Cell wall proline rich protein</fullName>
    </recommendedName>
</protein>
<feature type="compositionally biased region" description="Basic residues" evidence="1">
    <location>
        <begin position="494"/>
        <end position="506"/>
    </location>
</feature>
<keyword evidence="3" id="KW-1185">Reference proteome</keyword>
<evidence type="ECO:0000256" key="1">
    <source>
        <dbReference type="SAM" id="MobiDB-lite"/>
    </source>
</evidence>
<evidence type="ECO:0000313" key="2">
    <source>
        <dbReference type="EMBL" id="KAG5941528.1"/>
    </source>
</evidence>
<feature type="region of interest" description="Disordered" evidence="1">
    <location>
        <begin position="180"/>
        <end position="206"/>
    </location>
</feature>
<feature type="compositionally biased region" description="Acidic residues" evidence="1">
    <location>
        <begin position="473"/>
        <end position="484"/>
    </location>
</feature>